<dbReference type="KEGG" id="cmiu:B1H56_11130"/>
<dbReference type="AlphaFoldDB" id="A0A136Q450"/>
<organism evidence="2 3">
    <name type="scientific">Christensenella minuta</name>
    <dbReference type="NCBI Taxonomy" id="626937"/>
    <lineage>
        <taxon>Bacteria</taxon>
        <taxon>Bacillati</taxon>
        <taxon>Bacillota</taxon>
        <taxon>Clostridia</taxon>
        <taxon>Christensenellales</taxon>
        <taxon>Christensenellaceae</taxon>
        <taxon>Christensenella</taxon>
    </lineage>
</organism>
<dbReference type="Pfam" id="PF03625">
    <property type="entry name" value="DUF302"/>
    <property type="match status" value="1"/>
</dbReference>
<dbReference type="Gene3D" id="3.30.310.70">
    <property type="entry name" value="TT1751-like domain"/>
    <property type="match status" value="1"/>
</dbReference>
<evidence type="ECO:0000313" key="2">
    <source>
        <dbReference type="EMBL" id="KXK65451.1"/>
    </source>
</evidence>
<feature type="domain" description="DUF302" evidence="1">
    <location>
        <begin position="41"/>
        <end position="101"/>
    </location>
</feature>
<proteinExistence type="predicted"/>
<gene>
    <name evidence="2" type="ORF">HMPREF3293_01665</name>
</gene>
<comment type="caution">
    <text evidence="2">The sequence shown here is derived from an EMBL/GenBank/DDBJ whole genome shotgun (WGS) entry which is preliminary data.</text>
</comment>
<evidence type="ECO:0000313" key="3">
    <source>
        <dbReference type="Proteomes" id="UP000070366"/>
    </source>
</evidence>
<dbReference type="PANTHER" id="PTHR38342">
    <property type="entry name" value="SLR5037 PROTEIN"/>
    <property type="match status" value="1"/>
</dbReference>
<dbReference type="CDD" id="cd14797">
    <property type="entry name" value="DUF302"/>
    <property type="match status" value="1"/>
</dbReference>
<evidence type="ECO:0000259" key="1">
    <source>
        <dbReference type="Pfam" id="PF03625"/>
    </source>
</evidence>
<dbReference type="InterPro" id="IPR005180">
    <property type="entry name" value="DUF302"/>
</dbReference>
<dbReference type="STRING" id="626937.HMPREF3293_01665"/>
<dbReference type="SUPFAM" id="SSF103247">
    <property type="entry name" value="TT1751-like"/>
    <property type="match status" value="1"/>
</dbReference>
<dbReference type="InterPro" id="IPR035923">
    <property type="entry name" value="TT1751-like_sf"/>
</dbReference>
<dbReference type="RefSeq" id="WP_082771109.1">
    <property type="nucleotide sequence ID" value="NZ_CABMOF010000002.1"/>
</dbReference>
<name>A0A136Q450_9FIRM</name>
<dbReference type="EMBL" id="LSZW01000061">
    <property type="protein sequence ID" value="KXK65451.1"/>
    <property type="molecule type" value="Genomic_DNA"/>
</dbReference>
<dbReference type="PANTHER" id="PTHR38342:SF2">
    <property type="entry name" value="INNER MEMBRANE OR EXPORTED"/>
    <property type="match status" value="1"/>
</dbReference>
<dbReference type="OrthoDB" id="9797709at2"/>
<keyword evidence="3" id="KW-1185">Reference proteome</keyword>
<accession>A0A136Q450</accession>
<reference evidence="2 3" key="1">
    <citation type="submission" date="2016-02" db="EMBL/GenBank/DDBJ databases">
        <authorList>
            <person name="Wen L."/>
            <person name="He K."/>
            <person name="Yang H."/>
        </authorList>
    </citation>
    <scope>NUCLEOTIDE SEQUENCE [LARGE SCALE GENOMIC DNA]</scope>
    <source>
        <strain evidence="2 3">DSM 22607</strain>
    </source>
</reference>
<protein>
    <recommendedName>
        <fullName evidence="1">DUF302 domain-containing protein</fullName>
    </recommendedName>
</protein>
<sequence length="133" mass="15197">MTETKKNGRLCIYQSAFDSRETVARVERELEKRNIPIFARFDHERNAEEAGLLLRPTEVLVFGSPEAGTRLMQKNQSVSIELPLRISVWEDEKGKVWLAFPRMSYIAEAYGLALDPVIEKMQELLEDLAKSAA</sequence>
<dbReference type="Proteomes" id="UP000070366">
    <property type="component" value="Unassembled WGS sequence"/>
</dbReference>